<dbReference type="EMBL" id="FTNI01000010">
    <property type="protein sequence ID" value="SIR54781.1"/>
    <property type="molecule type" value="Genomic_DNA"/>
</dbReference>
<dbReference type="PANTHER" id="PTHR30055">
    <property type="entry name" value="HTH-TYPE TRANSCRIPTIONAL REGULATOR RUTR"/>
    <property type="match status" value="1"/>
</dbReference>
<evidence type="ECO:0000256" key="1">
    <source>
        <dbReference type="ARBA" id="ARBA00023015"/>
    </source>
</evidence>
<dbReference type="InterPro" id="IPR009057">
    <property type="entry name" value="Homeodomain-like_sf"/>
</dbReference>
<dbReference type="SUPFAM" id="SSF46689">
    <property type="entry name" value="Homeodomain-like"/>
    <property type="match status" value="1"/>
</dbReference>
<dbReference type="STRING" id="58117.SAMN05421833_110178"/>
<dbReference type="PROSITE" id="PS50977">
    <property type="entry name" value="HTH_TETR_2"/>
    <property type="match status" value="1"/>
</dbReference>
<keyword evidence="1" id="KW-0805">Transcription regulation</keyword>
<protein>
    <submittedName>
        <fullName evidence="6">Transcriptional regulator, TetR family</fullName>
    </submittedName>
</protein>
<feature type="domain" description="HTH tetR-type" evidence="5">
    <location>
        <begin position="18"/>
        <end position="78"/>
    </location>
</feature>
<feature type="DNA-binding region" description="H-T-H motif" evidence="4">
    <location>
        <begin position="41"/>
        <end position="60"/>
    </location>
</feature>
<evidence type="ECO:0000313" key="6">
    <source>
        <dbReference type="EMBL" id="SIR54781.1"/>
    </source>
</evidence>
<dbReference type="GO" id="GO:0003700">
    <property type="term" value="F:DNA-binding transcription factor activity"/>
    <property type="evidence" value="ECO:0007669"/>
    <property type="project" value="TreeGrafter"/>
</dbReference>
<dbReference type="InterPro" id="IPR050109">
    <property type="entry name" value="HTH-type_TetR-like_transc_reg"/>
</dbReference>
<dbReference type="GO" id="GO:0000976">
    <property type="term" value="F:transcription cis-regulatory region binding"/>
    <property type="evidence" value="ECO:0007669"/>
    <property type="project" value="TreeGrafter"/>
</dbReference>
<dbReference type="Gene3D" id="1.10.357.10">
    <property type="entry name" value="Tetracycline Repressor, domain 2"/>
    <property type="match status" value="1"/>
</dbReference>
<accession>A0A1N7BTU0</accession>
<evidence type="ECO:0000256" key="3">
    <source>
        <dbReference type="ARBA" id="ARBA00023163"/>
    </source>
</evidence>
<dbReference type="Pfam" id="PF00440">
    <property type="entry name" value="TetR_N"/>
    <property type="match status" value="1"/>
</dbReference>
<organism evidence="6 7">
    <name type="scientific">Microbispora rosea</name>
    <dbReference type="NCBI Taxonomy" id="58117"/>
    <lineage>
        <taxon>Bacteria</taxon>
        <taxon>Bacillati</taxon>
        <taxon>Actinomycetota</taxon>
        <taxon>Actinomycetes</taxon>
        <taxon>Streptosporangiales</taxon>
        <taxon>Streptosporangiaceae</taxon>
        <taxon>Microbispora</taxon>
    </lineage>
</organism>
<evidence type="ECO:0000259" key="5">
    <source>
        <dbReference type="PROSITE" id="PS50977"/>
    </source>
</evidence>
<dbReference type="Proteomes" id="UP000186096">
    <property type="component" value="Unassembled WGS sequence"/>
</dbReference>
<dbReference type="PANTHER" id="PTHR30055:SF238">
    <property type="entry name" value="MYCOFACTOCIN BIOSYNTHESIS TRANSCRIPTIONAL REGULATOR MFTR-RELATED"/>
    <property type="match status" value="1"/>
</dbReference>
<keyword evidence="2 4" id="KW-0238">DNA-binding</keyword>
<evidence type="ECO:0000256" key="2">
    <source>
        <dbReference type="ARBA" id="ARBA00023125"/>
    </source>
</evidence>
<gene>
    <name evidence="6" type="ORF">SAMN05421833_110178</name>
</gene>
<evidence type="ECO:0000313" key="7">
    <source>
        <dbReference type="Proteomes" id="UP000186096"/>
    </source>
</evidence>
<dbReference type="PRINTS" id="PR00455">
    <property type="entry name" value="HTHTETR"/>
</dbReference>
<dbReference type="AlphaFoldDB" id="A0A1N7BTU0"/>
<dbReference type="InterPro" id="IPR001647">
    <property type="entry name" value="HTH_TetR"/>
</dbReference>
<keyword evidence="3" id="KW-0804">Transcription</keyword>
<name>A0A1N7BTU0_9ACTN</name>
<sequence>MSSRDQVPYTVLMARWEPNAAERLAHAALDLFAERGYENTTVIDIAQRAGLGKSTFFRHFQDKREVLFGGSAMDGLLTEAIAAAPATATPLEAVAHALDAAGREVFTPARREFIARRQAVIAANPELQEREALKNLALIASMTDALKRRSVPDLTARVAAELGALASTIAFERWSQTTTGADFSEIARQALDDVQASTALC</sequence>
<evidence type="ECO:0000256" key="4">
    <source>
        <dbReference type="PROSITE-ProRule" id="PRU00335"/>
    </source>
</evidence>
<keyword evidence="7" id="KW-1185">Reference proteome</keyword>
<proteinExistence type="predicted"/>
<reference evidence="7" key="1">
    <citation type="submission" date="2017-01" db="EMBL/GenBank/DDBJ databases">
        <authorList>
            <person name="Varghese N."/>
            <person name="Submissions S."/>
        </authorList>
    </citation>
    <scope>NUCLEOTIDE SEQUENCE [LARGE SCALE GENOMIC DNA]</scope>
    <source>
        <strain evidence="7">ATCC 12950</strain>
    </source>
</reference>